<proteinExistence type="predicted"/>
<comment type="caution">
    <text evidence="1">The sequence shown here is derived from an EMBL/GenBank/DDBJ whole genome shotgun (WGS) entry which is preliminary data.</text>
</comment>
<dbReference type="Proteomes" id="UP000276133">
    <property type="component" value="Unassembled WGS sequence"/>
</dbReference>
<evidence type="ECO:0000313" key="1">
    <source>
        <dbReference type="EMBL" id="RNA30887.1"/>
    </source>
</evidence>
<reference evidence="1 2" key="1">
    <citation type="journal article" date="2018" name="Sci. Rep.">
        <title>Genomic signatures of local adaptation to the degree of environmental predictability in rotifers.</title>
        <authorList>
            <person name="Franch-Gras L."/>
            <person name="Hahn C."/>
            <person name="Garcia-Roger E.M."/>
            <person name="Carmona M.J."/>
            <person name="Serra M."/>
            <person name="Gomez A."/>
        </authorList>
    </citation>
    <scope>NUCLEOTIDE SEQUENCE [LARGE SCALE GENOMIC DNA]</scope>
    <source>
        <strain evidence="1">HYR1</strain>
    </source>
</reference>
<accession>A0A3M7S5H5</accession>
<protein>
    <submittedName>
        <fullName evidence="1">Uncharacterized protein</fullName>
    </submittedName>
</protein>
<sequence length="195" mass="22742">MFGGRLLIYCEGTFIGRLSLITEKSYSLIILSNIMPFSFSPTQPICFVLFFFLKSLNQIFDFNILPFQVDIIVILEMTANVRVSGQLIREEWTKIRIKKLQFLNPNLKLPIFLIPEEIRNYSMNKKNFGVFAELRIGLYKSLQYSTAFKAIFAQLEKNKPFLHFCSIIKNRSISSLFDIYVEIKPLFLNSLKISQ</sequence>
<name>A0A3M7S5H5_BRAPC</name>
<evidence type="ECO:0000313" key="2">
    <source>
        <dbReference type="Proteomes" id="UP000276133"/>
    </source>
</evidence>
<gene>
    <name evidence="1" type="ORF">BpHYR1_015569</name>
</gene>
<dbReference type="EMBL" id="REGN01002026">
    <property type="protein sequence ID" value="RNA30887.1"/>
    <property type="molecule type" value="Genomic_DNA"/>
</dbReference>
<organism evidence="1 2">
    <name type="scientific">Brachionus plicatilis</name>
    <name type="common">Marine rotifer</name>
    <name type="synonym">Brachionus muelleri</name>
    <dbReference type="NCBI Taxonomy" id="10195"/>
    <lineage>
        <taxon>Eukaryota</taxon>
        <taxon>Metazoa</taxon>
        <taxon>Spiralia</taxon>
        <taxon>Gnathifera</taxon>
        <taxon>Rotifera</taxon>
        <taxon>Eurotatoria</taxon>
        <taxon>Monogononta</taxon>
        <taxon>Pseudotrocha</taxon>
        <taxon>Ploima</taxon>
        <taxon>Brachionidae</taxon>
        <taxon>Brachionus</taxon>
    </lineage>
</organism>
<dbReference type="AlphaFoldDB" id="A0A3M7S5H5"/>
<keyword evidence="2" id="KW-1185">Reference proteome</keyword>